<dbReference type="Gene3D" id="1.20.5.420">
    <property type="entry name" value="Immunoglobulin FC, subunit C"/>
    <property type="match status" value="1"/>
</dbReference>
<dbReference type="AlphaFoldDB" id="A0A7G3ZNJ6"/>
<dbReference type="InterPro" id="IPR011990">
    <property type="entry name" value="TPR-like_helical_dom_sf"/>
</dbReference>
<accession>A0A7G3ZNJ6</accession>
<dbReference type="Pfam" id="PF16546">
    <property type="entry name" value="SGTA_dimer"/>
    <property type="match status" value="1"/>
</dbReference>
<protein>
    <recommendedName>
        <fullName evidence="6">SGTA homodimerisation domain-containing protein</fullName>
    </recommendedName>
</protein>
<evidence type="ECO:0000256" key="3">
    <source>
        <dbReference type="ARBA" id="ARBA00022803"/>
    </source>
</evidence>
<dbReference type="Proteomes" id="UP000515788">
    <property type="component" value="Chromosome 8"/>
</dbReference>
<dbReference type="GO" id="GO:0006620">
    <property type="term" value="P:post-translational protein targeting to endoplasmic reticulum membrane"/>
    <property type="evidence" value="ECO:0007669"/>
    <property type="project" value="TreeGrafter"/>
</dbReference>
<proteinExistence type="inferred from homology"/>
<dbReference type="InterPro" id="IPR032374">
    <property type="entry name" value="SGTA_dimer"/>
</dbReference>
<evidence type="ECO:0000259" key="6">
    <source>
        <dbReference type="Pfam" id="PF16546"/>
    </source>
</evidence>
<dbReference type="Pfam" id="PF13181">
    <property type="entry name" value="TPR_8"/>
    <property type="match status" value="2"/>
</dbReference>
<sequence length="338" mass="35626">MSPSNKEVASLIIDYLAQVIEDKKVSDDAADSLNVAIDCIAESFEVQKGDSEALFGGKSLLDLLEVGSGVSASASQGESIQVNIPPEDAETKAKAEALKLEGNKAMASRDFELAVKKYTEAIAVLPTNAVYFANRAAAHSSLKAYEEAVKDAESAIKTDPSYSKGYSRLGYAKFALGRAEEALEAYKKVLDIEGDNASDVMKRDYETAKKKVEQSLDLEKKPETKSRSEGATGAGGFGDIASMLGNGLGGLLNNPQLMQAAQQMMQNPQAMQQMESLMQNPGIRQMAENFAQGNGAPNMSDLMNNPALREMAGNIFGGSGPGDASSNGGSGASGDVNK</sequence>
<feature type="repeat" description="TPR" evidence="4">
    <location>
        <begin position="163"/>
        <end position="196"/>
    </location>
</feature>
<dbReference type="Gene3D" id="1.25.40.10">
    <property type="entry name" value="Tetratricopeptide repeat domain"/>
    <property type="match status" value="1"/>
</dbReference>
<dbReference type="PANTHER" id="PTHR45831:SF2">
    <property type="entry name" value="LD24721P"/>
    <property type="match status" value="1"/>
</dbReference>
<comment type="similarity">
    <text evidence="1">Belongs to the SGT family.</text>
</comment>
<dbReference type="OrthoDB" id="2335338at2759"/>
<evidence type="ECO:0000256" key="1">
    <source>
        <dbReference type="ARBA" id="ARBA00008175"/>
    </source>
</evidence>
<dbReference type="EMBL" id="CP059253">
    <property type="protein sequence ID" value="QLL35082.1"/>
    <property type="molecule type" value="Genomic_DNA"/>
</dbReference>
<evidence type="ECO:0000256" key="5">
    <source>
        <dbReference type="SAM" id="MobiDB-lite"/>
    </source>
</evidence>
<dbReference type="FunFam" id="1.25.40.10:FF:000207">
    <property type="entry name" value="Small glutamine-rich tetratricopeptide repeat-containing protein"/>
    <property type="match status" value="1"/>
</dbReference>
<keyword evidence="3 4" id="KW-0802">TPR repeat</keyword>
<dbReference type="GO" id="GO:0072380">
    <property type="term" value="C:TRC complex"/>
    <property type="evidence" value="ECO:0007669"/>
    <property type="project" value="TreeGrafter"/>
</dbReference>
<feature type="compositionally biased region" description="Low complexity" evidence="5">
    <location>
        <begin position="322"/>
        <end position="338"/>
    </location>
</feature>
<dbReference type="RefSeq" id="XP_037141756.1">
    <property type="nucleotide sequence ID" value="XM_037285860.1"/>
</dbReference>
<dbReference type="PANTHER" id="PTHR45831">
    <property type="entry name" value="LD24721P"/>
    <property type="match status" value="1"/>
</dbReference>
<dbReference type="GO" id="GO:0016020">
    <property type="term" value="C:membrane"/>
    <property type="evidence" value="ECO:0007669"/>
    <property type="project" value="TreeGrafter"/>
</dbReference>
<dbReference type="GeneID" id="59328348"/>
<feature type="repeat" description="TPR" evidence="4">
    <location>
        <begin position="95"/>
        <end position="128"/>
    </location>
</feature>
<gene>
    <name evidence="7" type="ORF">HG536_0H04580</name>
</gene>
<dbReference type="InterPro" id="IPR019734">
    <property type="entry name" value="TPR_rpt"/>
</dbReference>
<reference evidence="7 8" key="1">
    <citation type="submission" date="2020-06" db="EMBL/GenBank/DDBJ databases">
        <title>The yeast mating-type switching endonuclease HO is a domesticated member of an unorthodox homing genetic element family.</title>
        <authorList>
            <person name="Coughlan A.Y."/>
            <person name="Lombardi L."/>
            <person name="Braun-Galleani S."/>
            <person name="Martos A.R."/>
            <person name="Galeote V."/>
            <person name="Bigey F."/>
            <person name="Dequin S."/>
            <person name="Byrne K.P."/>
            <person name="Wolfe K.H."/>
        </authorList>
    </citation>
    <scope>NUCLEOTIDE SEQUENCE [LARGE SCALE GENOMIC DNA]</scope>
    <source>
        <strain evidence="7 8">CBS764</strain>
    </source>
</reference>
<dbReference type="SMART" id="SM00028">
    <property type="entry name" value="TPR"/>
    <property type="match status" value="3"/>
</dbReference>
<name>A0A7G3ZNJ6_9SACH</name>
<feature type="region of interest" description="Disordered" evidence="5">
    <location>
        <begin position="313"/>
        <end position="338"/>
    </location>
</feature>
<dbReference type="GO" id="GO:0060090">
    <property type="term" value="F:molecular adaptor activity"/>
    <property type="evidence" value="ECO:0007669"/>
    <property type="project" value="TreeGrafter"/>
</dbReference>
<keyword evidence="8" id="KW-1185">Reference proteome</keyword>
<evidence type="ECO:0000313" key="8">
    <source>
        <dbReference type="Proteomes" id="UP000515788"/>
    </source>
</evidence>
<organism evidence="7 8">
    <name type="scientific">Torulaspora globosa</name>
    <dbReference type="NCBI Taxonomy" id="48254"/>
    <lineage>
        <taxon>Eukaryota</taxon>
        <taxon>Fungi</taxon>
        <taxon>Dikarya</taxon>
        <taxon>Ascomycota</taxon>
        <taxon>Saccharomycotina</taxon>
        <taxon>Saccharomycetes</taxon>
        <taxon>Saccharomycetales</taxon>
        <taxon>Saccharomycetaceae</taxon>
        <taxon>Torulaspora</taxon>
    </lineage>
</organism>
<evidence type="ECO:0000313" key="7">
    <source>
        <dbReference type="EMBL" id="QLL35082.1"/>
    </source>
</evidence>
<dbReference type="KEGG" id="tgb:HG536_0H04580"/>
<dbReference type="SUPFAM" id="SSF48452">
    <property type="entry name" value="TPR-like"/>
    <property type="match status" value="1"/>
</dbReference>
<evidence type="ECO:0000256" key="2">
    <source>
        <dbReference type="ARBA" id="ARBA00022737"/>
    </source>
</evidence>
<feature type="domain" description="SGTA homodimerisation" evidence="6">
    <location>
        <begin position="4"/>
        <end position="66"/>
    </location>
</feature>
<dbReference type="InterPro" id="IPR047150">
    <property type="entry name" value="SGT"/>
</dbReference>
<keyword evidence="2" id="KW-0677">Repeat</keyword>
<feature type="compositionally biased region" description="Basic and acidic residues" evidence="5">
    <location>
        <begin position="212"/>
        <end position="228"/>
    </location>
</feature>
<feature type="region of interest" description="Disordered" evidence="5">
    <location>
        <begin position="212"/>
        <end position="235"/>
    </location>
</feature>
<dbReference type="PROSITE" id="PS50005">
    <property type="entry name" value="TPR"/>
    <property type="match status" value="2"/>
</dbReference>
<evidence type="ECO:0000256" key="4">
    <source>
        <dbReference type="PROSITE-ProRule" id="PRU00339"/>
    </source>
</evidence>